<proteinExistence type="predicted"/>
<protein>
    <submittedName>
        <fullName evidence="1">Uncharacterized protein</fullName>
    </submittedName>
</protein>
<dbReference type="Proteomes" id="UP000574276">
    <property type="component" value="Unassembled WGS sequence"/>
</dbReference>
<dbReference type="RefSeq" id="WP_228352256.1">
    <property type="nucleotide sequence ID" value="NZ_JACEGA010000001.1"/>
</dbReference>
<dbReference type="AlphaFoldDB" id="A0A839K0T5"/>
<reference evidence="1 2" key="1">
    <citation type="submission" date="2020-07" db="EMBL/GenBank/DDBJ databases">
        <title>Characterization and genome sequencing of isolate MD1, a novel member within the family Lachnospiraceae.</title>
        <authorList>
            <person name="Rettenmaier R."/>
            <person name="Di Bello L."/>
            <person name="Zinser C."/>
            <person name="Scheitz K."/>
            <person name="Liebl W."/>
            <person name="Zverlov V."/>
        </authorList>
    </citation>
    <scope>NUCLEOTIDE SEQUENCE [LARGE SCALE GENOMIC DNA]</scope>
    <source>
        <strain evidence="1 2">MD1</strain>
    </source>
</reference>
<dbReference type="EMBL" id="JACEGA010000001">
    <property type="protein sequence ID" value="MBB2182539.1"/>
    <property type="molecule type" value="Genomic_DNA"/>
</dbReference>
<name>A0A839K0T5_9FIRM</name>
<evidence type="ECO:0000313" key="1">
    <source>
        <dbReference type="EMBL" id="MBB2182539.1"/>
    </source>
</evidence>
<organism evidence="1 2">
    <name type="scientific">Variimorphobacter saccharofermentans</name>
    <dbReference type="NCBI Taxonomy" id="2755051"/>
    <lineage>
        <taxon>Bacteria</taxon>
        <taxon>Bacillati</taxon>
        <taxon>Bacillota</taxon>
        <taxon>Clostridia</taxon>
        <taxon>Lachnospirales</taxon>
        <taxon>Lachnospiraceae</taxon>
        <taxon>Variimorphobacter</taxon>
    </lineage>
</organism>
<evidence type="ECO:0000313" key="2">
    <source>
        <dbReference type="Proteomes" id="UP000574276"/>
    </source>
</evidence>
<comment type="caution">
    <text evidence="1">The sequence shown here is derived from an EMBL/GenBank/DDBJ whole genome shotgun (WGS) entry which is preliminary data.</text>
</comment>
<sequence>MLMVRFYIKNIDYDTFVDKLMPFIEKWLLEKDNIFADAVKKLISKRGRPTTFSRTLISLLPNKNEFTAWLVPHFQEVLLEYLNTLLIDKGIIAKITELHIDHVIRKRSNQSVLKLEVTIASIDYEKTAENLAPMLMQKLAGTDTRTGRIVKMFSEKEGLSGNIAQAVIGAIPEAYRDELLAGVLSEAKQEITEMANILIEENDLVARISNLSIKSI</sequence>
<keyword evidence="2" id="KW-1185">Reference proteome</keyword>
<gene>
    <name evidence="1" type="ORF">H0486_06595</name>
</gene>
<accession>A0A839K0T5</accession>